<accession>A7RRJ7</accession>
<feature type="domain" description="EF-hand" evidence="2">
    <location>
        <begin position="99"/>
        <end position="134"/>
    </location>
</feature>
<dbReference type="PROSITE" id="PS00018">
    <property type="entry name" value="EF_HAND_1"/>
    <property type="match status" value="4"/>
</dbReference>
<dbReference type="SUPFAM" id="SSF47473">
    <property type="entry name" value="EF-hand"/>
    <property type="match status" value="2"/>
</dbReference>
<dbReference type="GO" id="GO:0005509">
    <property type="term" value="F:calcium ion binding"/>
    <property type="evidence" value="ECO:0000318"/>
    <property type="project" value="GO_Central"/>
</dbReference>
<dbReference type="PANTHER" id="PTHR19972">
    <property type="entry name" value="CALBINDIN"/>
    <property type="match status" value="1"/>
</dbReference>
<dbReference type="PhylomeDB" id="A7RRJ7"/>
<dbReference type="PROSITE" id="PS50222">
    <property type="entry name" value="EF_HAND_2"/>
    <property type="match status" value="6"/>
</dbReference>
<evidence type="ECO:0000259" key="2">
    <source>
        <dbReference type="PROSITE" id="PS50222"/>
    </source>
</evidence>
<evidence type="ECO:0000313" key="3">
    <source>
        <dbReference type="EMBL" id="EDO45967.1"/>
    </source>
</evidence>
<dbReference type="InterPro" id="IPR011992">
    <property type="entry name" value="EF-hand-dom_pair"/>
</dbReference>
<dbReference type="HOGENOM" id="CLU_054826_1_1_1"/>
<dbReference type="InterPro" id="IPR051001">
    <property type="entry name" value="Calbindin_Ca-bind"/>
</dbReference>
<organism evidence="3 4">
    <name type="scientific">Nematostella vectensis</name>
    <name type="common">Starlet sea anemone</name>
    <dbReference type="NCBI Taxonomy" id="45351"/>
    <lineage>
        <taxon>Eukaryota</taxon>
        <taxon>Metazoa</taxon>
        <taxon>Cnidaria</taxon>
        <taxon>Anthozoa</taxon>
        <taxon>Hexacorallia</taxon>
        <taxon>Actiniaria</taxon>
        <taxon>Edwardsiidae</taxon>
        <taxon>Nematostella</taxon>
    </lineage>
</organism>
<dbReference type="CDD" id="cd15902">
    <property type="entry name" value="EFh_HEF"/>
    <property type="match status" value="1"/>
</dbReference>
<dbReference type="Gene3D" id="1.10.238.10">
    <property type="entry name" value="EF-hand"/>
    <property type="match status" value="3"/>
</dbReference>
<dbReference type="InterPro" id="IPR002048">
    <property type="entry name" value="EF_hand_dom"/>
</dbReference>
<dbReference type="SMART" id="SM00054">
    <property type="entry name" value="EFh"/>
    <property type="match status" value="6"/>
</dbReference>
<feature type="domain" description="EF-hand" evidence="2">
    <location>
        <begin position="53"/>
        <end position="88"/>
    </location>
</feature>
<gene>
    <name evidence="3" type="ORF">NEMVEDRAFT_v1g240187</name>
</gene>
<dbReference type="GO" id="GO:0005829">
    <property type="term" value="C:cytosol"/>
    <property type="evidence" value="ECO:0000318"/>
    <property type="project" value="GO_Central"/>
</dbReference>
<evidence type="ECO:0000256" key="1">
    <source>
        <dbReference type="ARBA" id="ARBA00022837"/>
    </source>
</evidence>
<reference evidence="3 4" key="1">
    <citation type="journal article" date="2007" name="Science">
        <title>Sea anemone genome reveals ancestral eumetazoan gene repertoire and genomic organization.</title>
        <authorList>
            <person name="Putnam N.H."/>
            <person name="Srivastava M."/>
            <person name="Hellsten U."/>
            <person name="Dirks B."/>
            <person name="Chapman J."/>
            <person name="Salamov A."/>
            <person name="Terry A."/>
            <person name="Shapiro H."/>
            <person name="Lindquist E."/>
            <person name="Kapitonov V.V."/>
            <person name="Jurka J."/>
            <person name="Genikhovich G."/>
            <person name="Grigoriev I.V."/>
            <person name="Lucas S.M."/>
            <person name="Steele R.E."/>
            <person name="Finnerty J.R."/>
            <person name="Technau U."/>
            <person name="Martindale M.Q."/>
            <person name="Rokhsar D.S."/>
        </authorList>
    </citation>
    <scope>NUCLEOTIDE SEQUENCE [LARGE SCALE GENOMIC DNA]</scope>
    <source>
        <strain evidence="4">CH2 X CH6</strain>
    </source>
</reference>
<dbReference type="EMBL" id="DS469531">
    <property type="protein sequence ID" value="EDO45967.1"/>
    <property type="molecule type" value="Genomic_DNA"/>
</dbReference>
<feature type="domain" description="EF-hand" evidence="2">
    <location>
        <begin position="234"/>
        <end position="268"/>
    </location>
</feature>
<dbReference type="GO" id="GO:0005634">
    <property type="term" value="C:nucleus"/>
    <property type="evidence" value="ECO:0000318"/>
    <property type="project" value="GO_Central"/>
</dbReference>
<sequence>MADKATKLSPVEFVKVFMKFDSDKNGYIEEKEMDLFIHDLLKELNDKEPTKAEVADKKKEILEKYDLDKDGRFSMDELENILPVEPNLLRTYLSEGKRIGSVDFMKIFTRFDEDKSGFLETVELRGFFHELLSMKGKSSINPRKLDDYIEYCLEKYDANKDGKFNLNELAKMLPLEENIFETYGIKRDMTREDFNKVWDYYDKDNSGEIEGDEILALLHDVLKQQQPDREYNKPDLERFRDIILEIYDENKDNKLSRDELCCLLSASM</sequence>
<feature type="domain" description="EF-hand" evidence="2">
    <location>
        <begin position="189"/>
        <end position="224"/>
    </location>
</feature>
<protein>
    <recommendedName>
        <fullName evidence="2">EF-hand domain-containing protein</fullName>
    </recommendedName>
</protein>
<proteinExistence type="predicted"/>
<keyword evidence="1" id="KW-0106">Calcium</keyword>
<dbReference type="eggNOG" id="KOG0027">
    <property type="taxonomic scope" value="Eukaryota"/>
</dbReference>
<dbReference type="AlphaFoldDB" id="A7RRJ7"/>
<evidence type="ECO:0000313" key="4">
    <source>
        <dbReference type="Proteomes" id="UP000001593"/>
    </source>
</evidence>
<dbReference type="GO" id="GO:0045202">
    <property type="term" value="C:synapse"/>
    <property type="evidence" value="ECO:0000318"/>
    <property type="project" value="GO_Central"/>
</dbReference>
<feature type="domain" description="EF-hand" evidence="2">
    <location>
        <begin position="144"/>
        <end position="179"/>
    </location>
</feature>
<dbReference type="GO" id="GO:0043005">
    <property type="term" value="C:neuron projection"/>
    <property type="evidence" value="ECO:0000318"/>
    <property type="project" value="GO_Central"/>
</dbReference>
<dbReference type="STRING" id="45351.A7RRJ7"/>
<dbReference type="InterPro" id="IPR018247">
    <property type="entry name" value="EF_Hand_1_Ca_BS"/>
</dbReference>
<keyword evidence="4" id="KW-1185">Reference proteome</keyword>
<feature type="domain" description="EF-hand" evidence="2">
    <location>
        <begin position="8"/>
        <end position="43"/>
    </location>
</feature>
<dbReference type="Proteomes" id="UP000001593">
    <property type="component" value="Unassembled WGS sequence"/>
</dbReference>
<dbReference type="Pfam" id="PF13499">
    <property type="entry name" value="EF-hand_7"/>
    <property type="match status" value="3"/>
</dbReference>
<dbReference type="PANTHER" id="PTHR19972:SF10">
    <property type="entry name" value="CALBINDIN-32"/>
    <property type="match status" value="1"/>
</dbReference>
<dbReference type="OMA" id="WLHFDSD"/>
<dbReference type="InParanoid" id="A7RRJ7"/>
<name>A7RRJ7_NEMVE</name>